<evidence type="ECO:0000256" key="1">
    <source>
        <dbReference type="PIRSR" id="PIRSR005962-1"/>
    </source>
</evidence>
<evidence type="ECO:0000259" key="2">
    <source>
        <dbReference type="Pfam" id="PF07687"/>
    </source>
</evidence>
<keyword evidence="1" id="KW-0464">Manganese</keyword>
<dbReference type="Proteomes" id="UP000263232">
    <property type="component" value="Chromosome"/>
</dbReference>
<dbReference type="SUPFAM" id="SSF55031">
    <property type="entry name" value="Bacterial exopeptidase dimerisation domain"/>
    <property type="match status" value="1"/>
</dbReference>
<feature type="binding site" evidence="1">
    <location>
        <position position="381"/>
    </location>
    <ligand>
        <name>Mn(2+)</name>
        <dbReference type="ChEBI" id="CHEBI:29035"/>
        <label>2</label>
    </ligand>
</feature>
<feature type="binding site" evidence="1">
    <location>
        <position position="180"/>
    </location>
    <ligand>
        <name>Mn(2+)</name>
        <dbReference type="ChEBI" id="CHEBI:29035"/>
        <label>2</label>
    </ligand>
</feature>
<dbReference type="PANTHER" id="PTHR11014">
    <property type="entry name" value="PEPTIDASE M20 FAMILY MEMBER"/>
    <property type="match status" value="1"/>
</dbReference>
<dbReference type="PANTHER" id="PTHR11014:SF63">
    <property type="entry name" value="METALLOPEPTIDASE, PUTATIVE (AFU_ORTHOLOGUE AFUA_6G09600)-RELATED"/>
    <property type="match status" value="1"/>
</dbReference>
<protein>
    <recommendedName>
        <fullName evidence="2">Peptidase M20 dimerisation domain-containing protein</fullName>
    </recommendedName>
</protein>
<dbReference type="KEGG" id="abae:CL176_08020"/>
<dbReference type="AlphaFoldDB" id="A0A347WLJ0"/>
<accession>A0A347WLJ0</accession>
<sequence>MLCSICPKRQDLRPLVFCLRRRRMEQYYDYLIEQRRFLHQIPELAFQEFKTHAHILKEVQSLAHAEISQPTPTSLVVDFKSAKPGLRIGLRADIDGLPIQELARDQGFKSQHPGQMHACGHDVHAATLLACCRYLSEHFADIEGEIRCIFQHAEEVAQGGGKALVEAGVLDGLDILYAMHVDPTLPSGQIDIKAGANTTNTYTYTIEIEGQGGHAAKPHEANHPLTSVLAICQGIQAIAANHIPPQEVAVITNTVVQMGDLQAPNIIPQIAYLAGSIRTFEDQVTQQVIDALELLVKGVCQARQMSHQLNIIYDCPSVMNDPEVTNYVRALAQEVFTQEQVVERPPSMVGEDFAYMSRRVPACFVWLGIYNEICGAVYPLHHPKFTVDEAALAKGLDLMLRVALNKGSFLS</sequence>
<feature type="binding site" evidence="1">
    <location>
        <position position="119"/>
    </location>
    <ligand>
        <name>Mn(2+)</name>
        <dbReference type="ChEBI" id="CHEBI:29035"/>
        <label>2</label>
    </ligand>
</feature>
<dbReference type="InterPro" id="IPR002933">
    <property type="entry name" value="Peptidase_M20"/>
</dbReference>
<name>A0A347WLJ0_9LACT</name>
<dbReference type="GO" id="GO:0046872">
    <property type="term" value="F:metal ion binding"/>
    <property type="evidence" value="ECO:0007669"/>
    <property type="project" value="UniProtKB-KW"/>
</dbReference>
<dbReference type="OrthoDB" id="9776731at2"/>
<dbReference type="NCBIfam" id="TIGR01891">
    <property type="entry name" value="amidohydrolases"/>
    <property type="match status" value="1"/>
</dbReference>
<dbReference type="SUPFAM" id="SSF53187">
    <property type="entry name" value="Zn-dependent exopeptidases"/>
    <property type="match status" value="1"/>
</dbReference>
<comment type="cofactor">
    <cofactor evidence="1">
        <name>Mn(2+)</name>
        <dbReference type="ChEBI" id="CHEBI:29035"/>
    </cofactor>
    <text evidence="1">The Mn(2+) ion enhances activity.</text>
</comment>
<keyword evidence="4" id="KW-1185">Reference proteome</keyword>
<gene>
    <name evidence="3" type="ORF">CL176_08020</name>
</gene>
<reference evidence="3 4" key="1">
    <citation type="submission" date="2017-09" db="EMBL/GenBank/DDBJ databases">
        <title>Complete genome sequence of Oxytococcus suis strain ZY16052.</title>
        <authorList>
            <person name="Li F."/>
        </authorList>
    </citation>
    <scope>NUCLEOTIDE SEQUENCE [LARGE SCALE GENOMIC DNA]</scope>
    <source>
        <strain evidence="3 4">ZY16052</strain>
    </source>
</reference>
<dbReference type="InterPro" id="IPR036264">
    <property type="entry name" value="Bact_exopeptidase_dim_dom"/>
</dbReference>
<dbReference type="InterPro" id="IPR011650">
    <property type="entry name" value="Peptidase_M20_dimer"/>
</dbReference>
<dbReference type="InterPro" id="IPR017439">
    <property type="entry name" value="Amidohydrolase"/>
</dbReference>
<dbReference type="GO" id="GO:0016787">
    <property type="term" value="F:hydrolase activity"/>
    <property type="evidence" value="ECO:0007669"/>
    <property type="project" value="InterPro"/>
</dbReference>
<evidence type="ECO:0000313" key="3">
    <source>
        <dbReference type="EMBL" id="AXY25947.1"/>
    </source>
</evidence>
<dbReference type="EMBL" id="CP023434">
    <property type="protein sequence ID" value="AXY25947.1"/>
    <property type="molecule type" value="Genomic_DNA"/>
</dbReference>
<feature type="binding site" evidence="1">
    <location>
        <position position="121"/>
    </location>
    <ligand>
        <name>Mn(2+)</name>
        <dbReference type="ChEBI" id="CHEBI:29035"/>
        <label>2</label>
    </ligand>
</feature>
<feature type="domain" description="Peptidase M20 dimerisation" evidence="2">
    <location>
        <begin position="203"/>
        <end position="297"/>
    </location>
</feature>
<dbReference type="Pfam" id="PF01546">
    <property type="entry name" value="Peptidase_M20"/>
    <property type="match status" value="1"/>
</dbReference>
<dbReference type="PIRSF" id="PIRSF005962">
    <property type="entry name" value="Pept_M20D_amidohydro"/>
    <property type="match status" value="1"/>
</dbReference>
<feature type="binding site" evidence="1">
    <location>
        <position position="155"/>
    </location>
    <ligand>
        <name>Mn(2+)</name>
        <dbReference type="ChEBI" id="CHEBI:29035"/>
        <label>2</label>
    </ligand>
</feature>
<dbReference type="Gene3D" id="3.40.630.10">
    <property type="entry name" value="Zn peptidases"/>
    <property type="match status" value="1"/>
</dbReference>
<keyword evidence="1" id="KW-0479">Metal-binding</keyword>
<proteinExistence type="predicted"/>
<evidence type="ECO:0000313" key="4">
    <source>
        <dbReference type="Proteomes" id="UP000263232"/>
    </source>
</evidence>
<organism evidence="3 4">
    <name type="scientific">Suicoccus acidiformans</name>
    <dbReference type="NCBI Taxonomy" id="2036206"/>
    <lineage>
        <taxon>Bacteria</taxon>
        <taxon>Bacillati</taxon>
        <taxon>Bacillota</taxon>
        <taxon>Bacilli</taxon>
        <taxon>Lactobacillales</taxon>
        <taxon>Aerococcaceae</taxon>
        <taxon>Suicoccus</taxon>
    </lineage>
</organism>
<dbReference type="Pfam" id="PF07687">
    <property type="entry name" value="M20_dimer"/>
    <property type="match status" value="1"/>
</dbReference>
<dbReference type="Gene3D" id="3.30.70.360">
    <property type="match status" value="1"/>
</dbReference>